<dbReference type="InterPro" id="IPR050109">
    <property type="entry name" value="HTH-type_TetR-like_transc_reg"/>
</dbReference>
<dbReference type="Pfam" id="PF00440">
    <property type="entry name" value="TetR_N"/>
    <property type="match status" value="1"/>
</dbReference>
<dbReference type="EMBL" id="JAATJL010000001">
    <property type="protein sequence ID" value="NJC22687.1"/>
    <property type="molecule type" value="Genomic_DNA"/>
</dbReference>
<evidence type="ECO:0000256" key="3">
    <source>
        <dbReference type="ARBA" id="ARBA00023163"/>
    </source>
</evidence>
<feature type="domain" description="HTH tetR-type" evidence="5">
    <location>
        <begin position="8"/>
        <end position="68"/>
    </location>
</feature>
<evidence type="ECO:0000256" key="2">
    <source>
        <dbReference type="ARBA" id="ARBA00023125"/>
    </source>
</evidence>
<dbReference type="SUPFAM" id="SSF46689">
    <property type="entry name" value="Homeodomain-like"/>
    <property type="match status" value="1"/>
</dbReference>
<dbReference type="PANTHER" id="PTHR30055">
    <property type="entry name" value="HTH-TYPE TRANSCRIPTIONAL REGULATOR RUTR"/>
    <property type="match status" value="1"/>
</dbReference>
<evidence type="ECO:0000313" key="6">
    <source>
        <dbReference type="EMBL" id="NJC22687.1"/>
    </source>
</evidence>
<comment type="caution">
    <text evidence="6">The sequence shown here is derived from an EMBL/GenBank/DDBJ whole genome shotgun (WGS) entry which is preliminary data.</text>
</comment>
<dbReference type="RefSeq" id="WP_167993432.1">
    <property type="nucleotide sequence ID" value="NZ_JAATJL010000001.1"/>
</dbReference>
<dbReference type="Proteomes" id="UP000547458">
    <property type="component" value="Unassembled WGS sequence"/>
</dbReference>
<dbReference type="Gene3D" id="1.10.357.10">
    <property type="entry name" value="Tetracycline Repressor, domain 2"/>
    <property type="match status" value="1"/>
</dbReference>
<keyword evidence="1" id="KW-0805">Transcription regulation</keyword>
<evidence type="ECO:0000256" key="1">
    <source>
        <dbReference type="ARBA" id="ARBA00023015"/>
    </source>
</evidence>
<protein>
    <submittedName>
        <fullName evidence="6">AcrR family transcriptional regulator</fullName>
    </submittedName>
</protein>
<accession>A0A846RRA1</accession>
<keyword evidence="2 4" id="KW-0238">DNA-binding</keyword>
<dbReference type="PROSITE" id="PS50977">
    <property type="entry name" value="HTH_TETR_2"/>
    <property type="match status" value="1"/>
</dbReference>
<feature type="DNA-binding region" description="H-T-H motif" evidence="4">
    <location>
        <begin position="31"/>
        <end position="50"/>
    </location>
</feature>
<dbReference type="PANTHER" id="PTHR30055:SF234">
    <property type="entry name" value="HTH-TYPE TRANSCRIPTIONAL REGULATOR BETI"/>
    <property type="match status" value="1"/>
</dbReference>
<evidence type="ECO:0000313" key="7">
    <source>
        <dbReference type="Proteomes" id="UP000547458"/>
    </source>
</evidence>
<sequence>MRLVDEDLNTPAKIRNAAIRRFGADGFARTSVRAVASEAGVSPGLVIHHFGSKEALREACDDYLVEMVMETKPQLLDEQDLSRGIRESLARIVSYRPLFIYLGRMLTDGGQAGAHLFDRFVDATRAMVDEGVKSGQMNPSSDPHVLSVVLTAQGLMSVVLEGHVARKLGATELTPEVMARMTLPVLEMQTYGLYRDETMLNAARQGLQAETNEEKERS</sequence>
<dbReference type="AlphaFoldDB" id="A0A846RRA1"/>
<dbReference type="GO" id="GO:0000976">
    <property type="term" value="F:transcription cis-regulatory region binding"/>
    <property type="evidence" value="ECO:0007669"/>
    <property type="project" value="TreeGrafter"/>
</dbReference>
<dbReference type="InterPro" id="IPR041484">
    <property type="entry name" value="TetR_C_25"/>
</dbReference>
<dbReference type="PRINTS" id="PR00455">
    <property type="entry name" value="HTHTETR"/>
</dbReference>
<keyword evidence="3" id="KW-0804">Transcription</keyword>
<dbReference type="Pfam" id="PF17933">
    <property type="entry name" value="TetR_C_25"/>
    <property type="match status" value="1"/>
</dbReference>
<dbReference type="InterPro" id="IPR001647">
    <property type="entry name" value="HTH_TetR"/>
</dbReference>
<dbReference type="GO" id="GO:0003700">
    <property type="term" value="F:DNA-binding transcription factor activity"/>
    <property type="evidence" value="ECO:0007669"/>
    <property type="project" value="TreeGrafter"/>
</dbReference>
<dbReference type="InterPro" id="IPR009057">
    <property type="entry name" value="Homeodomain-like_sf"/>
</dbReference>
<evidence type="ECO:0000256" key="4">
    <source>
        <dbReference type="PROSITE-ProRule" id="PRU00335"/>
    </source>
</evidence>
<organism evidence="6 7">
    <name type="scientific">Arthrobacter pigmenti</name>
    <dbReference type="NCBI Taxonomy" id="271432"/>
    <lineage>
        <taxon>Bacteria</taxon>
        <taxon>Bacillati</taxon>
        <taxon>Actinomycetota</taxon>
        <taxon>Actinomycetes</taxon>
        <taxon>Micrococcales</taxon>
        <taxon>Micrococcaceae</taxon>
        <taxon>Arthrobacter</taxon>
    </lineage>
</organism>
<keyword evidence="7" id="KW-1185">Reference proteome</keyword>
<reference evidence="6 7" key="1">
    <citation type="submission" date="2020-03" db="EMBL/GenBank/DDBJ databases">
        <title>Sequencing the genomes of 1000 actinobacteria strains.</title>
        <authorList>
            <person name="Klenk H.-P."/>
        </authorList>
    </citation>
    <scope>NUCLEOTIDE SEQUENCE [LARGE SCALE GENOMIC DNA]</scope>
    <source>
        <strain evidence="6 7">DSM 16403</strain>
    </source>
</reference>
<gene>
    <name evidence="6" type="ORF">BJ994_001763</name>
</gene>
<proteinExistence type="predicted"/>
<name>A0A846RRA1_9MICC</name>
<evidence type="ECO:0000259" key="5">
    <source>
        <dbReference type="PROSITE" id="PS50977"/>
    </source>
</evidence>